<feature type="region of interest" description="Disordered" evidence="1">
    <location>
        <begin position="102"/>
        <end position="144"/>
    </location>
</feature>
<protein>
    <submittedName>
        <fullName evidence="2">Uncharacterized protein</fullName>
    </submittedName>
</protein>
<feature type="region of interest" description="Disordered" evidence="1">
    <location>
        <begin position="32"/>
        <end position="87"/>
    </location>
</feature>
<evidence type="ECO:0000256" key="1">
    <source>
        <dbReference type="SAM" id="MobiDB-lite"/>
    </source>
</evidence>
<evidence type="ECO:0000313" key="3">
    <source>
        <dbReference type="Proteomes" id="UP000823388"/>
    </source>
</evidence>
<accession>A0A8T0NXR6</accession>
<dbReference type="Proteomes" id="UP000823388">
    <property type="component" value="Chromosome 9K"/>
</dbReference>
<proteinExistence type="predicted"/>
<organism evidence="2 3">
    <name type="scientific">Panicum virgatum</name>
    <name type="common">Blackwell switchgrass</name>
    <dbReference type="NCBI Taxonomy" id="38727"/>
    <lineage>
        <taxon>Eukaryota</taxon>
        <taxon>Viridiplantae</taxon>
        <taxon>Streptophyta</taxon>
        <taxon>Embryophyta</taxon>
        <taxon>Tracheophyta</taxon>
        <taxon>Spermatophyta</taxon>
        <taxon>Magnoliopsida</taxon>
        <taxon>Liliopsida</taxon>
        <taxon>Poales</taxon>
        <taxon>Poaceae</taxon>
        <taxon>PACMAD clade</taxon>
        <taxon>Panicoideae</taxon>
        <taxon>Panicodae</taxon>
        <taxon>Paniceae</taxon>
        <taxon>Panicinae</taxon>
        <taxon>Panicum</taxon>
        <taxon>Panicum sect. Hiantes</taxon>
    </lineage>
</organism>
<sequence>MGARSPAHISPTRARHGPEYYWARAGTGTIAGPCLGLNPGPWTRPSTARKSRPDRPDGRHGGPGTAHGPLARPGQQKSRWRRCRPSPAERVCKWRRPPFARPGLHSLAPPAPTPLGLSAPLAASPNPNPRSSLSAPLPSPSRSDRLLQLRSPARRRWPSTLPSSLCFPAYFCIFTGRLAFSTQIRPQTQSSLYKSRRSGRPRSRRRPWCSGSVARPMQSRWGT</sequence>
<evidence type="ECO:0000313" key="2">
    <source>
        <dbReference type="EMBL" id="KAG2554193.1"/>
    </source>
</evidence>
<gene>
    <name evidence="2" type="ORF">PVAP13_9KG647060</name>
</gene>
<feature type="compositionally biased region" description="Low complexity" evidence="1">
    <location>
        <begin position="114"/>
        <end position="136"/>
    </location>
</feature>
<name>A0A8T0NXR6_PANVG</name>
<comment type="caution">
    <text evidence="2">The sequence shown here is derived from an EMBL/GenBank/DDBJ whole genome shotgun (WGS) entry which is preliminary data.</text>
</comment>
<feature type="region of interest" description="Disordered" evidence="1">
    <location>
        <begin position="185"/>
        <end position="223"/>
    </location>
</feature>
<feature type="compositionally biased region" description="Basic residues" evidence="1">
    <location>
        <begin position="194"/>
        <end position="207"/>
    </location>
</feature>
<dbReference type="AlphaFoldDB" id="A0A8T0NXR6"/>
<feature type="compositionally biased region" description="Basic and acidic residues" evidence="1">
    <location>
        <begin position="51"/>
        <end position="60"/>
    </location>
</feature>
<keyword evidence="3" id="KW-1185">Reference proteome</keyword>
<dbReference type="EMBL" id="CM029053">
    <property type="protein sequence ID" value="KAG2554193.1"/>
    <property type="molecule type" value="Genomic_DNA"/>
</dbReference>
<reference evidence="2" key="1">
    <citation type="submission" date="2020-05" db="EMBL/GenBank/DDBJ databases">
        <title>WGS assembly of Panicum virgatum.</title>
        <authorList>
            <person name="Lovell J.T."/>
            <person name="Jenkins J."/>
            <person name="Shu S."/>
            <person name="Juenger T.E."/>
            <person name="Schmutz J."/>
        </authorList>
    </citation>
    <scope>NUCLEOTIDE SEQUENCE</scope>
    <source>
        <strain evidence="2">AP13</strain>
    </source>
</reference>